<evidence type="ECO:0000313" key="3">
    <source>
        <dbReference type="EMBL" id="RYU51098.1"/>
    </source>
</evidence>
<reference evidence="5 6" key="1">
    <citation type="submission" date="2019-02" db="EMBL/GenBank/DDBJ databases">
        <title>Genome sequences of Aliivibrio finisterrensis strains from farmed Atlantic salmon.</title>
        <authorList>
            <person name="Bowman J.P."/>
        </authorList>
    </citation>
    <scope>NUCLEOTIDE SEQUENCE [LARGE SCALE GENOMIC DNA]</scope>
    <source>
        <strain evidence="4 7">A21</strain>
        <strain evidence="2 5">A32</strain>
        <strain evidence="3 6">A46</strain>
    </source>
</reference>
<dbReference type="EMBL" id="SEZJ01000005">
    <property type="protein sequence ID" value="RYU46825.1"/>
    <property type="molecule type" value="Genomic_DNA"/>
</dbReference>
<dbReference type="GeneID" id="56274734"/>
<dbReference type="RefSeq" id="WP_130043330.1">
    <property type="nucleotide sequence ID" value="NZ_SEZJ01000005.1"/>
</dbReference>
<feature type="compositionally biased region" description="Basic and acidic residues" evidence="1">
    <location>
        <begin position="327"/>
        <end position="344"/>
    </location>
</feature>
<comment type="caution">
    <text evidence="3">The sequence shown here is derived from an EMBL/GenBank/DDBJ whole genome shotgun (WGS) entry which is preliminary data.</text>
</comment>
<evidence type="ECO:0000313" key="7">
    <source>
        <dbReference type="Proteomes" id="UP000294166"/>
    </source>
</evidence>
<organism evidence="3 6">
    <name type="scientific">Aliivibrio finisterrensis</name>
    <dbReference type="NCBI Taxonomy" id="511998"/>
    <lineage>
        <taxon>Bacteria</taxon>
        <taxon>Pseudomonadati</taxon>
        <taxon>Pseudomonadota</taxon>
        <taxon>Gammaproteobacteria</taxon>
        <taxon>Vibrionales</taxon>
        <taxon>Vibrionaceae</taxon>
        <taxon>Aliivibrio</taxon>
    </lineage>
</organism>
<evidence type="ECO:0000313" key="5">
    <source>
        <dbReference type="Proteomes" id="UP000293465"/>
    </source>
</evidence>
<protein>
    <submittedName>
        <fullName evidence="3">Uncharacterized protein</fullName>
    </submittedName>
</protein>
<keyword evidence="7" id="KW-1185">Reference proteome</keyword>
<evidence type="ECO:0000313" key="6">
    <source>
        <dbReference type="Proteomes" id="UP000294063"/>
    </source>
</evidence>
<evidence type="ECO:0000313" key="2">
    <source>
        <dbReference type="EMBL" id="RYU46825.1"/>
    </source>
</evidence>
<dbReference type="Proteomes" id="UP000293465">
    <property type="component" value="Unassembled WGS sequence"/>
</dbReference>
<feature type="region of interest" description="Disordered" evidence="1">
    <location>
        <begin position="1"/>
        <end position="22"/>
    </location>
</feature>
<dbReference type="Proteomes" id="UP000294166">
    <property type="component" value="Unassembled WGS sequence"/>
</dbReference>
<gene>
    <name evidence="2" type="ORF">ERW49_06740</name>
    <name evidence="4" type="ORF">ERW53_10715</name>
    <name evidence="3" type="ORF">ERW57_10610</name>
</gene>
<accession>A0A4V1Z8S5</accession>
<dbReference type="OrthoDB" id="10015289at2"/>
<evidence type="ECO:0000313" key="4">
    <source>
        <dbReference type="EMBL" id="RYU64177.1"/>
    </source>
</evidence>
<feature type="compositionally biased region" description="Basic and acidic residues" evidence="1">
    <location>
        <begin position="458"/>
        <end position="476"/>
    </location>
</feature>
<name>A0A4V1Z8S5_9GAMM</name>
<dbReference type="AlphaFoldDB" id="A0A4V1Z8S5"/>
<feature type="region of interest" description="Disordered" evidence="1">
    <location>
        <begin position="323"/>
        <end position="485"/>
    </location>
</feature>
<evidence type="ECO:0000256" key="1">
    <source>
        <dbReference type="SAM" id="MobiDB-lite"/>
    </source>
</evidence>
<dbReference type="Proteomes" id="UP000294063">
    <property type="component" value="Unassembled WGS sequence"/>
</dbReference>
<feature type="region of interest" description="Disordered" evidence="1">
    <location>
        <begin position="508"/>
        <end position="537"/>
    </location>
</feature>
<proteinExistence type="predicted"/>
<dbReference type="EMBL" id="SEZN01000017">
    <property type="protein sequence ID" value="RYU64177.1"/>
    <property type="molecule type" value="Genomic_DNA"/>
</dbReference>
<feature type="compositionally biased region" description="Polar residues" evidence="1">
    <location>
        <begin position="355"/>
        <end position="374"/>
    </location>
</feature>
<dbReference type="EMBL" id="SEZK01000016">
    <property type="protein sequence ID" value="RYU51098.1"/>
    <property type="molecule type" value="Genomic_DNA"/>
</dbReference>
<sequence length="537" mass="61612">MNREEYTKTKIQKTEESLKQRPSDLNSLRVNMNQQNFESNEEFVDELFNQCSKYDIRPEIFLDQEQNYLQMPAEANELLQDKVIDFQDAEQKAFVAQNDQDVLDQDKTLMKFNPAKINDFKATDEATNDEQNDLVIGNSDEEQFVDYSGVNDVNPLKKAEPENQSDSEIQQQIKKYDEWEKEYREKLKESLSFEKQGVLKERVFDPDSNTFATYTKAIGGGYKNASAGADASVKQIKSMFANVKPPVLNNAPKDEETLKNVVEAWKELKADGYDISKISCGFGVPKAYKEALKELQKQDLVVNQELELDNSLQIGKPIDVPVEAIENESKQTEKNVVEEPKSEPTSDTESPEFQPEQTSQGDVEQENEVVSQEMSDFANELNEKAAIPVQDSSNAYEEPPEFDDGFDFTSEPVNEDSDVQQEQTFENQETDFDELPVQENAPSPTYSDEGELAYYERLNVEKQQIDDDQSDVKNDEVEPEQTVEQAQEEVLEVAQVVDHDAELLKELENDVDNALEQQQQKNDSQKQDRRSRNRQRR</sequence>